<comment type="caution">
    <text evidence="5">The sequence shown here is derived from an EMBL/GenBank/DDBJ whole genome shotgun (WGS) entry which is preliminary data.</text>
</comment>
<dbReference type="Pfam" id="PF00079">
    <property type="entry name" value="Serpin"/>
    <property type="match status" value="1"/>
</dbReference>
<dbReference type="GO" id="GO:0004867">
    <property type="term" value="F:serine-type endopeptidase inhibitor activity"/>
    <property type="evidence" value="ECO:0007669"/>
    <property type="project" value="InterPro"/>
</dbReference>
<keyword evidence="3" id="KW-0732">Signal</keyword>
<feature type="compositionally biased region" description="Acidic residues" evidence="2">
    <location>
        <begin position="64"/>
        <end position="77"/>
    </location>
</feature>
<evidence type="ECO:0000313" key="6">
    <source>
        <dbReference type="Proteomes" id="UP000886883"/>
    </source>
</evidence>
<dbReference type="InterPro" id="IPR000215">
    <property type="entry name" value="Serpin_fam"/>
</dbReference>
<dbReference type="Gene3D" id="2.30.39.10">
    <property type="entry name" value="Alpha-1-antitrypsin, domain 1"/>
    <property type="match status" value="1"/>
</dbReference>
<dbReference type="Gene3D" id="3.30.497.10">
    <property type="entry name" value="Antithrombin, subunit I, domain 2"/>
    <property type="match status" value="1"/>
</dbReference>
<reference evidence="5" key="1">
    <citation type="journal article" date="2021" name="PeerJ">
        <title>Extensive microbial diversity within the chicken gut microbiome revealed by metagenomics and culture.</title>
        <authorList>
            <person name="Gilroy R."/>
            <person name="Ravi A."/>
            <person name="Getino M."/>
            <person name="Pursley I."/>
            <person name="Horton D.L."/>
            <person name="Alikhan N.F."/>
            <person name="Baker D."/>
            <person name="Gharbi K."/>
            <person name="Hall N."/>
            <person name="Watson M."/>
            <person name="Adriaenssens E.M."/>
            <person name="Foster-Nyarko E."/>
            <person name="Jarju S."/>
            <person name="Secka A."/>
            <person name="Antonio M."/>
            <person name="Oren A."/>
            <person name="Chaudhuri R.R."/>
            <person name="La Ragione R."/>
            <person name="Hildebrand F."/>
            <person name="Pallen M.J."/>
        </authorList>
    </citation>
    <scope>NUCLEOTIDE SEQUENCE</scope>
    <source>
        <strain evidence="5">USAMLcec3-2134</strain>
    </source>
</reference>
<accession>A0A9D2SDN0</accession>
<dbReference type="GO" id="GO:0005615">
    <property type="term" value="C:extracellular space"/>
    <property type="evidence" value="ECO:0007669"/>
    <property type="project" value="InterPro"/>
</dbReference>
<dbReference type="InterPro" id="IPR042185">
    <property type="entry name" value="Serpin_sf_2"/>
</dbReference>
<dbReference type="InterPro" id="IPR036186">
    <property type="entry name" value="Serpin_sf"/>
</dbReference>
<proteinExistence type="inferred from homology"/>
<dbReference type="PANTHER" id="PTHR11461:SF211">
    <property type="entry name" value="GH10112P-RELATED"/>
    <property type="match status" value="1"/>
</dbReference>
<dbReference type="Proteomes" id="UP000886883">
    <property type="component" value="Unassembled WGS sequence"/>
</dbReference>
<evidence type="ECO:0000256" key="3">
    <source>
        <dbReference type="SAM" id="SignalP"/>
    </source>
</evidence>
<evidence type="ECO:0000259" key="4">
    <source>
        <dbReference type="SMART" id="SM00093"/>
    </source>
</evidence>
<evidence type="ECO:0000256" key="1">
    <source>
        <dbReference type="RuleBase" id="RU000411"/>
    </source>
</evidence>
<dbReference type="SMART" id="SM00093">
    <property type="entry name" value="SERPIN"/>
    <property type="match status" value="1"/>
</dbReference>
<protein>
    <recommendedName>
        <fullName evidence="4">Serpin domain-containing protein</fullName>
    </recommendedName>
</protein>
<dbReference type="InterPro" id="IPR023796">
    <property type="entry name" value="Serpin_dom"/>
</dbReference>
<feature type="domain" description="Serpin" evidence="4">
    <location>
        <begin position="95"/>
        <end position="456"/>
    </location>
</feature>
<feature type="compositionally biased region" description="Low complexity" evidence="2">
    <location>
        <begin position="36"/>
        <end position="63"/>
    </location>
</feature>
<dbReference type="EMBL" id="DWXE01000026">
    <property type="protein sequence ID" value="HJB91251.1"/>
    <property type="molecule type" value="Genomic_DNA"/>
</dbReference>
<dbReference type="InterPro" id="IPR042178">
    <property type="entry name" value="Serpin_sf_1"/>
</dbReference>
<feature type="chain" id="PRO_5039710856" description="Serpin domain-containing protein" evidence="3">
    <location>
        <begin position="31"/>
        <end position="474"/>
    </location>
</feature>
<gene>
    <name evidence="5" type="ORF">H9763_07270</name>
</gene>
<sequence>MKRKQIAAMAVTGALLAQSAFLSGCAGAQAAQGTDSAESAGAQAETQAAQENAAQQQESIALEETQETAAEEGSAADEAVDAGEAYADGANGFAFRLTRALLEEKSEGDNLVTSPYSVWLPLAALSNAADEESQKTLLNALGEAGISPDALNETVSAMNDALLGKDLAADAAENGAQYESPLKIANALFLGENEPLKDDFREIFEDGYDGKLFSVDFTDPSAVQEINGWAEEQTNGKITELIESLDPSTVAAIANAIYFSDSWATPFGSEDTENGTFYGAVFEEEAPLMRHEFEQNTYYEDETMQATVLPTVSGGQMIVLLPKEGTTPEELLAGMDAQKLDDVLAGDFATVDLTLPRFSLTSGTFSVKEAMEALGITLTDSVNPHLTGLVDGEALYISDAVQKAMIEVDEDGMTASAATVMGIMRMSMPLETEPVEMVCDRPFAFVLTADGREAGPQILFTGVVNQLSQAVACK</sequence>
<evidence type="ECO:0000256" key="2">
    <source>
        <dbReference type="SAM" id="MobiDB-lite"/>
    </source>
</evidence>
<evidence type="ECO:0000313" key="5">
    <source>
        <dbReference type="EMBL" id="HJB91251.1"/>
    </source>
</evidence>
<organism evidence="5 6">
    <name type="scientific">Candidatus Eisenbergiella merdigallinarum</name>
    <dbReference type="NCBI Taxonomy" id="2838552"/>
    <lineage>
        <taxon>Bacteria</taxon>
        <taxon>Bacillati</taxon>
        <taxon>Bacillota</taxon>
        <taxon>Clostridia</taxon>
        <taxon>Lachnospirales</taxon>
        <taxon>Lachnospiraceae</taxon>
        <taxon>Eisenbergiella</taxon>
    </lineage>
</organism>
<comment type="similarity">
    <text evidence="1">Belongs to the serpin family.</text>
</comment>
<dbReference type="SUPFAM" id="SSF56574">
    <property type="entry name" value="Serpins"/>
    <property type="match status" value="1"/>
</dbReference>
<reference evidence="5" key="2">
    <citation type="submission" date="2021-04" db="EMBL/GenBank/DDBJ databases">
        <authorList>
            <person name="Gilroy R."/>
        </authorList>
    </citation>
    <scope>NUCLEOTIDE SEQUENCE</scope>
    <source>
        <strain evidence="5">USAMLcec3-2134</strain>
    </source>
</reference>
<dbReference type="PANTHER" id="PTHR11461">
    <property type="entry name" value="SERINE PROTEASE INHIBITOR, SERPIN"/>
    <property type="match status" value="1"/>
</dbReference>
<feature type="signal peptide" evidence="3">
    <location>
        <begin position="1"/>
        <end position="30"/>
    </location>
</feature>
<dbReference type="AlphaFoldDB" id="A0A9D2SDN0"/>
<dbReference type="PROSITE" id="PS51257">
    <property type="entry name" value="PROKAR_LIPOPROTEIN"/>
    <property type="match status" value="1"/>
</dbReference>
<name>A0A9D2SDN0_9FIRM</name>
<feature type="region of interest" description="Disordered" evidence="2">
    <location>
        <begin position="32"/>
        <end position="77"/>
    </location>
</feature>